<keyword evidence="2 3" id="KW-0690">Ribosome biogenesis</keyword>
<dbReference type="NCBIfam" id="NF000927">
    <property type="entry name" value="PRK00092.1-1"/>
    <property type="match status" value="1"/>
</dbReference>
<evidence type="ECO:0000256" key="1">
    <source>
        <dbReference type="ARBA" id="ARBA00022490"/>
    </source>
</evidence>
<dbReference type="InterPro" id="IPR028998">
    <property type="entry name" value="RimP_C"/>
</dbReference>
<dbReference type="GO" id="GO:0005829">
    <property type="term" value="C:cytosol"/>
    <property type="evidence" value="ECO:0007669"/>
    <property type="project" value="TreeGrafter"/>
</dbReference>
<dbReference type="SUPFAM" id="SSF75420">
    <property type="entry name" value="YhbC-like, N-terminal domain"/>
    <property type="match status" value="1"/>
</dbReference>
<dbReference type="SUPFAM" id="SSF74942">
    <property type="entry name" value="YhbC-like, C-terminal domain"/>
    <property type="match status" value="1"/>
</dbReference>
<dbReference type="AlphaFoldDB" id="A0A7Y3U031"/>
<dbReference type="Pfam" id="PF02576">
    <property type="entry name" value="RimP_N"/>
    <property type="match status" value="1"/>
</dbReference>
<comment type="function">
    <text evidence="3">Required for maturation of 30S ribosomal subunits.</text>
</comment>
<dbReference type="InterPro" id="IPR036847">
    <property type="entry name" value="RimP_C_sf"/>
</dbReference>
<name>A0A7Y3U031_9GAMM</name>
<dbReference type="Pfam" id="PF17384">
    <property type="entry name" value="DUF150_C"/>
    <property type="match status" value="1"/>
</dbReference>
<evidence type="ECO:0000313" key="7">
    <source>
        <dbReference type="Proteomes" id="UP000588806"/>
    </source>
</evidence>
<reference evidence="6 7" key="1">
    <citation type="submission" date="2020-05" db="EMBL/GenBank/DDBJ databases">
        <authorList>
            <person name="Ruan W."/>
            <person name="Jeon C.O."/>
            <person name="Chun B.H."/>
        </authorList>
    </citation>
    <scope>NUCLEOTIDE SEQUENCE [LARGE SCALE GENOMIC DNA]</scope>
    <source>
        <strain evidence="6 7">TBZ9</strain>
    </source>
</reference>
<dbReference type="InterPro" id="IPR003728">
    <property type="entry name" value="Ribosome_maturation_RimP"/>
</dbReference>
<evidence type="ECO:0000256" key="2">
    <source>
        <dbReference type="ARBA" id="ARBA00022517"/>
    </source>
</evidence>
<dbReference type="InterPro" id="IPR035956">
    <property type="entry name" value="RimP_N_sf"/>
</dbReference>
<dbReference type="Proteomes" id="UP000588806">
    <property type="component" value="Unassembled WGS sequence"/>
</dbReference>
<keyword evidence="1 3" id="KW-0963">Cytoplasm</keyword>
<keyword evidence="7" id="KW-1185">Reference proteome</keyword>
<evidence type="ECO:0000259" key="4">
    <source>
        <dbReference type="Pfam" id="PF02576"/>
    </source>
</evidence>
<organism evidence="6 7">
    <name type="scientific">Vreelandella azerica</name>
    <dbReference type="NCBI Taxonomy" id="2732867"/>
    <lineage>
        <taxon>Bacteria</taxon>
        <taxon>Pseudomonadati</taxon>
        <taxon>Pseudomonadota</taxon>
        <taxon>Gammaproteobacteria</taxon>
        <taxon>Oceanospirillales</taxon>
        <taxon>Halomonadaceae</taxon>
        <taxon>Vreelandella</taxon>
    </lineage>
</organism>
<dbReference type="CDD" id="cd01734">
    <property type="entry name" value="YlxS_C"/>
    <property type="match status" value="1"/>
</dbReference>
<gene>
    <name evidence="3 6" type="primary">rimP</name>
    <name evidence="6" type="ORF">HLB35_08730</name>
</gene>
<protein>
    <recommendedName>
        <fullName evidence="3">Ribosome maturation factor RimP</fullName>
    </recommendedName>
</protein>
<reference evidence="6 7" key="2">
    <citation type="submission" date="2020-06" db="EMBL/GenBank/DDBJ databases">
        <title>Halomonas songnenensis sp. nov., a moderately halophilic bacterium isolated from saline and alkaline soils.</title>
        <authorList>
            <person name="Jiang J."/>
            <person name="Pan Y."/>
        </authorList>
    </citation>
    <scope>NUCLEOTIDE SEQUENCE [LARGE SCALE GENOMIC DNA]</scope>
    <source>
        <strain evidence="6 7">TBZ9</strain>
    </source>
</reference>
<dbReference type="PANTHER" id="PTHR33867:SF1">
    <property type="entry name" value="RIBOSOME MATURATION FACTOR RIMP"/>
    <property type="match status" value="1"/>
</dbReference>
<accession>A0A7Y3U031</accession>
<dbReference type="PANTHER" id="PTHR33867">
    <property type="entry name" value="RIBOSOME MATURATION FACTOR RIMP"/>
    <property type="match status" value="1"/>
</dbReference>
<feature type="domain" description="Ribosome maturation factor RimP N-terminal" evidence="4">
    <location>
        <begin position="11"/>
        <end position="82"/>
    </location>
</feature>
<comment type="subcellular location">
    <subcellularLocation>
        <location evidence="3">Cytoplasm</location>
    </subcellularLocation>
</comment>
<dbReference type="GO" id="GO:0000028">
    <property type="term" value="P:ribosomal small subunit assembly"/>
    <property type="evidence" value="ECO:0007669"/>
    <property type="project" value="TreeGrafter"/>
</dbReference>
<dbReference type="InterPro" id="IPR028989">
    <property type="entry name" value="RimP_N"/>
</dbReference>
<sequence length="153" mass="17063">MATKHAALHALIEPVVTAMGFELWGVDHLSQGKHSRLVIYIERESGVSVDDCADISRQVSAVLDVEDPIPGEYRLEVSSPGMARPLYTLDHFTRYIGHQAALKLRIPFDGRRKFSGLIAGVEEDEVLLHMDGEEFCFPIESIDQATIVPQFDD</sequence>
<comment type="caution">
    <text evidence="6">The sequence shown here is derived from an EMBL/GenBank/DDBJ whole genome shotgun (WGS) entry which is preliminary data.</text>
</comment>
<dbReference type="Gene3D" id="2.30.30.180">
    <property type="entry name" value="Ribosome maturation factor RimP, C-terminal domain"/>
    <property type="match status" value="1"/>
</dbReference>
<dbReference type="Gene3D" id="3.30.300.70">
    <property type="entry name" value="RimP-like superfamily, N-terminal"/>
    <property type="match status" value="1"/>
</dbReference>
<evidence type="ECO:0000259" key="5">
    <source>
        <dbReference type="Pfam" id="PF17384"/>
    </source>
</evidence>
<dbReference type="RefSeq" id="WP_171702300.1">
    <property type="nucleotide sequence ID" value="NZ_JABFHI010000003.1"/>
</dbReference>
<evidence type="ECO:0000256" key="3">
    <source>
        <dbReference type="HAMAP-Rule" id="MF_01077"/>
    </source>
</evidence>
<dbReference type="GO" id="GO:0006412">
    <property type="term" value="P:translation"/>
    <property type="evidence" value="ECO:0007669"/>
    <property type="project" value="TreeGrafter"/>
</dbReference>
<proteinExistence type="inferred from homology"/>
<feature type="domain" description="Ribosome maturation factor RimP C-terminal" evidence="5">
    <location>
        <begin position="86"/>
        <end position="151"/>
    </location>
</feature>
<evidence type="ECO:0000313" key="6">
    <source>
        <dbReference type="EMBL" id="NOG31834.1"/>
    </source>
</evidence>
<dbReference type="EMBL" id="JABFHI010000003">
    <property type="protein sequence ID" value="NOG31834.1"/>
    <property type="molecule type" value="Genomic_DNA"/>
</dbReference>
<dbReference type="HAMAP" id="MF_01077">
    <property type="entry name" value="RimP"/>
    <property type="match status" value="1"/>
</dbReference>
<dbReference type="FunFam" id="3.30.300.70:FF:000001">
    <property type="entry name" value="Ribosome maturation factor RimP"/>
    <property type="match status" value="1"/>
</dbReference>
<comment type="similarity">
    <text evidence="3">Belongs to the RimP family.</text>
</comment>